<dbReference type="SUPFAM" id="SSF55486">
    <property type="entry name" value="Metalloproteases ('zincins'), catalytic domain"/>
    <property type="match status" value="1"/>
</dbReference>
<feature type="domain" description="Peptidase M13 C-terminal" evidence="9">
    <location>
        <begin position="503"/>
        <end position="669"/>
    </location>
</feature>
<dbReference type="InterPro" id="IPR000718">
    <property type="entry name" value="Peptidase_M13"/>
</dbReference>
<accession>A0A1I8M3T6</accession>
<dbReference type="InterPro" id="IPR042089">
    <property type="entry name" value="Peptidase_M13_dom_2"/>
</dbReference>
<dbReference type="PROSITE" id="PS51885">
    <property type="entry name" value="NEPRILYSIN"/>
    <property type="match status" value="1"/>
</dbReference>
<dbReference type="Pfam" id="PF05649">
    <property type="entry name" value="Peptidase_M13_N"/>
    <property type="match status" value="1"/>
</dbReference>
<evidence type="ECO:0000256" key="5">
    <source>
        <dbReference type="ARBA" id="ARBA00022723"/>
    </source>
</evidence>
<dbReference type="CDD" id="cd08662">
    <property type="entry name" value="M13"/>
    <property type="match status" value="1"/>
</dbReference>
<dbReference type="PANTHER" id="PTHR11733">
    <property type="entry name" value="ZINC METALLOPROTEASE FAMILY M13 NEPRILYSIN-RELATED"/>
    <property type="match status" value="1"/>
</dbReference>
<evidence type="ECO:0008006" key="12">
    <source>
        <dbReference type="Google" id="ProtNLM"/>
    </source>
</evidence>
<keyword evidence="5" id="KW-0479">Metal-binding</keyword>
<dbReference type="GO" id="GO:0005886">
    <property type="term" value="C:plasma membrane"/>
    <property type="evidence" value="ECO:0007669"/>
    <property type="project" value="UniProtKB-SubCell"/>
</dbReference>
<evidence type="ECO:0000256" key="1">
    <source>
        <dbReference type="ARBA" id="ARBA00001947"/>
    </source>
</evidence>
<feature type="domain" description="Peptidase M13 N-terminal" evidence="10">
    <location>
        <begin position="71"/>
        <end position="437"/>
    </location>
</feature>
<evidence type="ECO:0000313" key="11">
    <source>
        <dbReference type="EnsemblMetazoa" id="MDOA000972-PB"/>
    </source>
</evidence>
<dbReference type="VEuPathDB" id="VectorBase:MDOA000972"/>
<evidence type="ECO:0000256" key="8">
    <source>
        <dbReference type="ARBA" id="ARBA00023049"/>
    </source>
</evidence>
<dbReference type="InterPro" id="IPR018497">
    <property type="entry name" value="Peptidase_M13_C"/>
</dbReference>
<dbReference type="PRINTS" id="PR00786">
    <property type="entry name" value="NEPRILYSIN"/>
</dbReference>
<dbReference type="GO" id="GO:0046872">
    <property type="term" value="F:metal ion binding"/>
    <property type="evidence" value="ECO:0007669"/>
    <property type="project" value="UniProtKB-KW"/>
</dbReference>
<keyword evidence="8" id="KW-0482">Metalloprotease</keyword>
<protein>
    <recommendedName>
        <fullName evidence="12">Peptidase family M13</fullName>
    </recommendedName>
</protein>
<name>A0A1I8M3T6_MUSDO</name>
<organism evidence="11">
    <name type="scientific">Musca domestica</name>
    <name type="common">House fly</name>
    <dbReference type="NCBI Taxonomy" id="7370"/>
    <lineage>
        <taxon>Eukaryota</taxon>
        <taxon>Metazoa</taxon>
        <taxon>Ecdysozoa</taxon>
        <taxon>Arthropoda</taxon>
        <taxon>Hexapoda</taxon>
        <taxon>Insecta</taxon>
        <taxon>Pterygota</taxon>
        <taxon>Neoptera</taxon>
        <taxon>Endopterygota</taxon>
        <taxon>Diptera</taxon>
        <taxon>Brachycera</taxon>
        <taxon>Muscomorpha</taxon>
        <taxon>Muscoidea</taxon>
        <taxon>Muscidae</taxon>
        <taxon>Musca</taxon>
    </lineage>
</organism>
<dbReference type="Pfam" id="PF01431">
    <property type="entry name" value="Peptidase_M13"/>
    <property type="match status" value="1"/>
</dbReference>
<comment type="similarity">
    <text evidence="3">Belongs to the peptidase M13 family.</text>
</comment>
<dbReference type="GO" id="GO:0004222">
    <property type="term" value="F:metalloendopeptidase activity"/>
    <property type="evidence" value="ECO:0007669"/>
    <property type="project" value="InterPro"/>
</dbReference>
<sequence>MDRNLLGPLIFMGILVLGLTKPMSTSTSTANKFEILHDNNANSINDDHRDKEHRQQYAANMLTYMIHSIDPCDDFYEYACGNWKNTIEPRQAEHKRNNLHDVSYKLDDLVEVMLAWPHIDNIAPEYSREFKTAQQFYNNCVHSEIYPMKKSTEYLKVIKNIGGFPAAQSEWNASEFSWLNMSSHMSNYGLGSLIKEGIMDKFPFAPFFQIPKFGFDIELHYDNIKNSSSNAYKINWQIMNDILAVYGVELAKRRTSIISEIFKFLRAVLDVVEKFEEDDYKCRILSDKLDEDVVHAADQQWLTHYEISWMGKSELQDVITAPCLYLYHHLDKICSEHKEAVANYLALKFLYHIDARLKDVKFQKDYCTSHVRQTMSFFFDHLYMKTFFNHDLRSDIEKIIKDVRQSLQSILAEADWLDEATREAALRKEAAIAEYIGRFEDTNMTKLLLAELKNLKYEEDNYDLNNLNMHKFDQSMKRYNGLHYEELDIDTKCLDMLLGMQVNSFYYVIDNAIYVMAGVLHPPAFHKTWPIALKYGTLGYLVGHEFTHGFDTLGSNYDANGNNNNWWTSKSGKVFEERSQCYVENYQNYSIPEINRKINGNLTKDENIADAGGLRMAFMAYRRYLKETKKEGDKEERMPGLDLSPEQLFFLGSAQLWCSSYKEAVSVTKVTVTKGQEISHDVSV</sequence>
<dbReference type="GO" id="GO:0016485">
    <property type="term" value="P:protein processing"/>
    <property type="evidence" value="ECO:0007669"/>
    <property type="project" value="TreeGrafter"/>
</dbReference>
<evidence type="ECO:0000256" key="4">
    <source>
        <dbReference type="ARBA" id="ARBA00022670"/>
    </source>
</evidence>
<comment type="cofactor">
    <cofactor evidence="1">
        <name>Zn(2+)</name>
        <dbReference type="ChEBI" id="CHEBI:29105"/>
    </cofactor>
</comment>
<dbReference type="InterPro" id="IPR024079">
    <property type="entry name" value="MetalloPept_cat_dom_sf"/>
</dbReference>
<evidence type="ECO:0000259" key="9">
    <source>
        <dbReference type="Pfam" id="PF01431"/>
    </source>
</evidence>
<dbReference type="Gene3D" id="1.10.1380.10">
    <property type="entry name" value="Neutral endopeptidase , domain2"/>
    <property type="match status" value="1"/>
</dbReference>
<dbReference type="VEuPathDB" id="VectorBase:MDOMA2_001683"/>
<dbReference type="eggNOG" id="KOG3624">
    <property type="taxonomic scope" value="Eukaryota"/>
</dbReference>
<reference evidence="11" key="1">
    <citation type="submission" date="2020-05" db="UniProtKB">
        <authorList>
            <consortium name="EnsemblMetazoa"/>
        </authorList>
    </citation>
    <scope>IDENTIFICATION</scope>
    <source>
        <strain evidence="11">Aabys</strain>
    </source>
</reference>
<evidence type="ECO:0000259" key="10">
    <source>
        <dbReference type="Pfam" id="PF05649"/>
    </source>
</evidence>
<evidence type="ECO:0000256" key="7">
    <source>
        <dbReference type="ARBA" id="ARBA00022833"/>
    </source>
</evidence>
<comment type="subcellular location">
    <subcellularLocation>
        <location evidence="2">Cell membrane</location>
        <topology evidence="2">Single-pass type II membrane protein</topology>
    </subcellularLocation>
</comment>
<proteinExistence type="inferred from homology"/>
<keyword evidence="4" id="KW-0645">Protease</keyword>
<evidence type="ECO:0000256" key="3">
    <source>
        <dbReference type="ARBA" id="ARBA00007357"/>
    </source>
</evidence>
<dbReference type="EnsemblMetazoa" id="MDOA000972-RB">
    <property type="protein sequence ID" value="MDOA000972-PB"/>
    <property type="gene ID" value="MDOA000972"/>
</dbReference>
<dbReference type="Gene3D" id="3.40.390.10">
    <property type="entry name" value="Collagenase (Catalytic Domain)"/>
    <property type="match status" value="1"/>
</dbReference>
<evidence type="ECO:0000256" key="2">
    <source>
        <dbReference type="ARBA" id="ARBA00004401"/>
    </source>
</evidence>
<keyword evidence="7" id="KW-0862">Zinc</keyword>
<keyword evidence="6" id="KW-0378">Hydrolase</keyword>
<evidence type="ECO:0000256" key="6">
    <source>
        <dbReference type="ARBA" id="ARBA00022801"/>
    </source>
</evidence>
<dbReference type="PANTHER" id="PTHR11733:SF241">
    <property type="entry name" value="GH26575P-RELATED"/>
    <property type="match status" value="1"/>
</dbReference>
<dbReference type="AlphaFoldDB" id="A0A1I8M3T6"/>
<dbReference type="InterPro" id="IPR008753">
    <property type="entry name" value="Peptidase_M13_N"/>
</dbReference>